<organism evidence="3 4">
    <name type="scientific">Flavobacterium silvaticum</name>
    <dbReference type="NCBI Taxonomy" id="1852020"/>
    <lineage>
        <taxon>Bacteria</taxon>
        <taxon>Pseudomonadati</taxon>
        <taxon>Bacteroidota</taxon>
        <taxon>Flavobacteriia</taxon>
        <taxon>Flavobacteriales</taxon>
        <taxon>Flavobacteriaceae</taxon>
        <taxon>Flavobacterium</taxon>
    </lineage>
</organism>
<dbReference type="EMBL" id="JAAMPU010000108">
    <property type="protein sequence ID" value="NMH29654.1"/>
    <property type="molecule type" value="Genomic_DNA"/>
</dbReference>
<sequence>MKFPNLTRCLAFAAVTMSMASCSTDSGDYTYEPPQVAYGVVANASPDSGDLYFFADDNAVNVNGLNYTDAEGYYSFSPGERVLKIKDETGEVLATDTLTLTVGQVFSTFAVNRFEEIELVTFQDSLEYPATNKARVRFINLTADAPEIMIYKNSQTIATLPFKGSSDYMDVEVDALENYVFKLAGSEQTLYTMTNGNLEVGRIYTIYTKGYVYPPAASNDTFSAETIRNY</sequence>
<comment type="caution">
    <text evidence="3">The sequence shown here is derived from an EMBL/GenBank/DDBJ whole genome shotgun (WGS) entry which is preliminary data.</text>
</comment>
<dbReference type="Pfam" id="PF14344">
    <property type="entry name" value="DUF4397"/>
    <property type="match status" value="1"/>
</dbReference>
<keyword evidence="1" id="KW-0732">Signal</keyword>
<reference evidence="3" key="1">
    <citation type="submission" date="2020-02" db="EMBL/GenBank/DDBJ databases">
        <title>Flavobacterium sp. genome.</title>
        <authorList>
            <person name="Jung H.S."/>
            <person name="Baek J.H."/>
            <person name="Jeon C.O."/>
        </authorList>
    </citation>
    <scope>NUCLEOTIDE SEQUENCE</scope>
    <source>
        <strain evidence="3">SE-s28</strain>
    </source>
</reference>
<keyword evidence="4" id="KW-1185">Reference proteome</keyword>
<dbReference type="RefSeq" id="WP_169528732.1">
    <property type="nucleotide sequence ID" value="NZ_JAAMPU010000108.1"/>
</dbReference>
<dbReference type="InterPro" id="IPR025510">
    <property type="entry name" value="DUF4397"/>
</dbReference>
<evidence type="ECO:0000259" key="2">
    <source>
        <dbReference type="Pfam" id="PF14344"/>
    </source>
</evidence>
<dbReference type="PROSITE" id="PS51257">
    <property type="entry name" value="PROKAR_LIPOPROTEIN"/>
    <property type="match status" value="1"/>
</dbReference>
<evidence type="ECO:0000313" key="4">
    <source>
        <dbReference type="Proteomes" id="UP000712080"/>
    </source>
</evidence>
<protein>
    <submittedName>
        <fullName evidence="3">DUF4397 domain-containing protein</fullName>
    </submittedName>
</protein>
<feature type="chain" id="PRO_5036778670" evidence="1">
    <location>
        <begin position="21"/>
        <end position="230"/>
    </location>
</feature>
<accession>A0A972JH24</accession>
<evidence type="ECO:0000256" key="1">
    <source>
        <dbReference type="SAM" id="SignalP"/>
    </source>
</evidence>
<gene>
    <name evidence="3" type="ORF">G6047_16560</name>
</gene>
<dbReference type="AlphaFoldDB" id="A0A972JH24"/>
<feature type="signal peptide" evidence="1">
    <location>
        <begin position="1"/>
        <end position="20"/>
    </location>
</feature>
<evidence type="ECO:0000313" key="3">
    <source>
        <dbReference type="EMBL" id="NMH29654.1"/>
    </source>
</evidence>
<feature type="domain" description="DUF4397" evidence="2">
    <location>
        <begin position="41"/>
        <end position="151"/>
    </location>
</feature>
<proteinExistence type="predicted"/>
<name>A0A972JH24_9FLAO</name>
<dbReference type="Proteomes" id="UP000712080">
    <property type="component" value="Unassembled WGS sequence"/>
</dbReference>